<reference evidence="17 18" key="1">
    <citation type="submission" date="2024-07" db="EMBL/GenBank/DDBJ databases">
        <title>Section-level genome sequencing and comparative genomics of Aspergillus sections Usti and Cavernicolus.</title>
        <authorList>
            <consortium name="Lawrence Berkeley National Laboratory"/>
            <person name="Nybo J.L."/>
            <person name="Vesth T.C."/>
            <person name="Theobald S."/>
            <person name="Frisvad J.C."/>
            <person name="Larsen T.O."/>
            <person name="Kjaerboelling I."/>
            <person name="Rothschild-Mancinelli K."/>
            <person name="Lyhne E.K."/>
            <person name="Kogle M.E."/>
            <person name="Barry K."/>
            <person name="Clum A."/>
            <person name="Na H."/>
            <person name="Ledsgaard L."/>
            <person name="Lin J."/>
            <person name="Lipzen A."/>
            <person name="Kuo A."/>
            <person name="Riley R."/>
            <person name="Mondo S."/>
            <person name="LaButti K."/>
            <person name="Haridas S."/>
            <person name="Pangalinan J."/>
            <person name="Salamov A.A."/>
            <person name="Simmons B.A."/>
            <person name="Magnuson J.K."/>
            <person name="Chen J."/>
            <person name="Drula E."/>
            <person name="Henrissat B."/>
            <person name="Wiebenga A."/>
            <person name="Lubbers R.J."/>
            <person name="Gomes A.C."/>
            <person name="Macurrencykelacurrency M.R."/>
            <person name="Stajich J."/>
            <person name="Grigoriev I.V."/>
            <person name="Mortensen U.H."/>
            <person name="De vries R.P."/>
            <person name="Baker S.E."/>
            <person name="Andersen M.R."/>
        </authorList>
    </citation>
    <scope>NUCLEOTIDE SEQUENCE [LARGE SCALE GENOMIC DNA]</scope>
    <source>
        <strain evidence="17 18">CBS 756.74</strain>
    </source>
</reference>
<dbReference type="RefSeq" id="XP_070904724.1">
    <property type="nucleotide sequence ID" value="XM_071044041.1"/>
</dbReference>
<feature type="domain" description="GH18" evidence="16">
    <location>
        <begin position="169"/>
        <end position="524"/>
    </location>
</feature>
<dbReference type="GeneID" id="98159205"/>
<dbReference type="SMART" id="SM00270">
    <property type="entry name" value="ChtBD1"/>
    <property type="match status" value="1"/>
</dbReference>
<dbReference type="PROSITE" id="PS50941">
    <property type="entry name" value="CHIT_BIND_I_2"/>
    <property type="match status" value="1"/>
</dbReference>
<feature type="signal peptide" evidence="14">
    <location>
        <begin position="1"/>
        <end position="20"/>
    </location>
</feature>
<evidence type="ECO:0000256" key="5">
    <source>
        <dbReference type="ARBA" id="ARBA00022801"/>
    </source>
</evidence>
<keyword evidence="18" id="KW-1185">Reference proteome</keyword>
<evidence type="ECO:0000256" key="13">
    <source>
        <dbReference type="SAM" id="MobiDB-lite"/>
    </source>
</evidence>
<evidence type="ECO:0000256" key="4">
    <source>
        <dbReference type="ARBA" id="ARBA00022669"/>
    </source>
</evidence>
<dbReference type="SUPFAM" id="SSF54556">
    <property type="entry name" value="Chitinase insertion domain"/>
    <property type="match status" value="1"/>
</dbReference>
<dbReference type="Pfam" id="PF00187">
    <property type="entry name" value="Chitin_bind_1"/>
    <property type="match status" value="1"/>
</dbReference>
<dbReference type="InterPro" id="IPR001223">
    <property type="entry name" value="Glyco_hydro18_cat"/>
</dbReference>
<dbReference type="PANTHER" id="PTHR11177">
    <property type="entry name" value="CHITINASE"/>
    <property type="match status" value="1"/>
</dbReference>
<dbReference type="InterPro" id="IPR017853">
    <property type="entry name" value="GH"/>
</dbReference>
<keyword evidence="4 11" id="KW-0147">Chitin-binding</keyword>
<evidence type="ECO:0000313" key="17">
    <source>
        <dbReference type="EMBL" id="KAL2860033.1"/>
    </source>
</evidence>
<dbReference type="PROSITE" id="PS51910">
    <property type="entry name" value="GH18_2"/>
    <property type="match status" value="1"/>
</dbReference>
<dbReference type="SMART" id="SM00636">
    <property type="entry name" value="Glyco_18"/>
    <property type="match status" value="1"/>
</dbReference>
<feature type="compositionally biased region" description="Polar residues" evidence="13">
    <location>
        <begin position="1112"/>
        <end position="1121"/>
    </location>
</feature>
<dbReference type="SUPFAM" id="SSF57016">
    <property type="entry name" value="Plant lectins/antimicrobial peptides"/>
    <property type="match status" value="1"/>
</dbReference>
<sequence length="1164" mass="128153">MHVHQGLLAGLLAVAGAVRAQNVRNTSAVYKALYSVHSDSTPVFRNVSGQSANPLIKALQGPSNNSIAGSLEKRDDLPIGTCAPGIPCKGICGFSPDECGEDTCISDCDAKAECGQYALPESATCPLNVCCSKYGFCGTTEDFCGTGCQAGYGGCGSVDEPSCGGKTLSRTIGYYEGWSTARPCDKRKPADIDLAPLTHLNFAFAFFHPTTFEVIPMNAGDQSLYPEFTALKMKKPSLKTWIAVGGWSFNDATNSPNTQTAFSDMASNAENRRTFIHSLRNFMQTWGFDGVDLDWEYPGADDRGGVPEDTANFVSLLKDMRNDFQGEYGISVTLPASYWYLRWFDLPAMQEQVDFLNIMTYDIHGVWDASNKHVGPYVRPHTNMTEIRQGLDLLWRNNVQPSQVNFGLGWYGRSFTLQDPNCATPGCIFSYGGTPGECTNSSGTLSNSEIQRIITQNSLTPVMDADAAVKWISWDDQWVSYDDGETVQMKLAAANDLCLGGVLIWAVDLDGSGHASSNDLLGIGAANGVSAEEAEEYREQQETLQRAASIQNSCYWSFCGQSCKQGYSTEAWSKGQVPGLEGDLACTNDETRTLCCAPGTNPGTCSWHGWRGVGLACASDYCPEGTERVAVNSNSYKGENNLTCNGGSQSYCCSGFVPSPYSNTDSLYLLGQDWEEKEGQNALARRANEGPTITLSGPCLIASAIGFALTAELKGAGAAITRWFLPVVCIRSIKKPPVQPNKPKSPLEGSIVQRLGQGALGPKEFHEPTVTYSITWDPTSTAVADNGWPVKKYKKDDPDCETTYTCRYGRGFDEICDNQRWAIDKAFNGRTVFNKIDGATEFSDTDPAEDADGDTTTSSTTTSGRRPTYKDRFNTQRKIYYRKEAQKPRIQGRNRCDLDEFPLYSLEESLDMAYQVVRFVNGQVNKAQGEDWSQWLETVWKPCSSHRVTNLRLPKPPVTWAFSPFEEGDHRANANNQKPHFIQAYGWDSAVDNVHCFPTYTFEDNNAIVTVTLSDYGFRALADDPMFIPTAGYKYPQNGYRKPPNKNRPTVIKNTNWLKREIAVSVLNQELPFSAIWEAEKAADYLESFNPPESEATPTNAADYLLPGATPTLVNSWQPSRGHTPAETGLPSDEDEGHMMRRRKQHLQEHQRGHGHGHGHAHYH</sequence>
<dbReference type="Gene3D" id="3.30.60.10">
    <property type="entry name" value="Endochitinase-like"/>
    <property type="match status" value="1"/>
</dbReference>
<feature type="disulfide bond" evidence="11">
    <location>
        <begin position="130"/>
        <end position="144"/>
    </location>
</feature>
<dbReference type="Gene3D" id="3.10.50.10">
    <property type="match status" value="1"/>
</dbReference>
<keyword evidence="7" id="KW-0843">Virulence</keyword>
<feature type="compositionally biased region" description="Acidic residues" evidence="13">
    <location>
        <begin position="843"/>
        <end position="853"/>
    </location>
</feature>
<evidence type="ECO:0000256" key="9">
    <source>
        <dbReference type="ARBA" id="ARBA00023295"/>
    </source>
</evidence>
<keyword evidence="6" id="KW-0146">Chitin degradation</keyword>
<feature type="chain" id="PRO_5046815212" description="chitinase" evidence="14">
    <location>
        <begin position="21"/>
        <end position="1164"/>
    </location>
</feature>
<keyword evidence="11" id="KW-1015">Disulfide bond</keyword>
<dbReference type="PROSITE" id="PS00026">
    <property type="entry name" value="CHIT_BIND_I_1"/>
    <property type="match status" value="1"/>
</dbReference>
<evidence type="ECO:0000256" key="6">
    <source>
        <dbReference type="ARBA" id="ARBA00023024"/>
    </source>
</evidence>
<protein>
    <recommendedName>
        <fullName evidence="3">chitinase</fullName>
        <ecNumber evidence="3">3.2.1.14</ecNumber>
    </recommendedName>
</protein>
<feature type="domain" description="Chitin-binding type-1" evidence="15">
    <location>
        <begin position="111"/>
        <end position="157"/>
    </location>
</feature>
<keyword evidence="14" id="KW-0732">Signal</keyword>
<dbReference type="EMBL" id="JBFXLR010000002">
    <property type="protein sequence ID" value="KAL2860033.1"/>
    <property type="molecule type" value="Genomic_DNA"/>
</dbReference>
<keyword evidence="8" id="KW-0119">Carbohydrate metabolism</keyword>
<evidence type="ECO:0000259" key="15">
    <source>
        <dbReference type="PROSITE" id="PS50941"/>
    </source>
</evidence>
<feature type="region of interest" description="Disordered" evidence="13">
    <location>
        <begin position="1110"/>
        <end position="1164"/>
    </location>
</feature>
<dbReference type="Pfam" id="PF00704">
    <property type="entry name" value="Glyco_hydro_18"/>
    <property type="match status" value="1"/>
</dbReference>
<dbReference type="PROSITE" id="PS01095">
    <property type="entry name" value="GH18_1"/>
    <property type="match status" value="1"/>
</dbReference>
<dbReference type="InterPro" id="IPR018371">
    <property type="entry name" value="Chitin-binding_1_CS"/>
</dbReference>
<dbReference type="EC" id="3.2.1.14" evidence="3"/>
<evidence type="ECO:0000256" key="14">
    <source>
        <dbReference type="SAM" id="SignalP"/>
    </source>
</evidence>
<evidence type="ECO:0000256" key="3">
    <source>
        <dbReference type="ARBA" id="ARBA00012729"/>
    </source>
</evidence>
<dbReference type="InterPro" id="IPR001002">
    <property type="entry name" value="Chitin-bd_1"/>
</dbReference>
<dbReference type="InterPro" id="IPR029070">
    <property type="entry name" value="Chitinase_insertion_sf"/>
</dbReference>
<keyword evidence="9 12" id="KW-0326">Glycosidase</keyword>
<keyword evidence="10" id="KW-0624">Polysaccharide degradation</keyword>
<dbReference type="InterPro" id="IPR011583">
    <property type="entry name" value="Chitinase_II/V-like_cat"/>
</dbReference>
<dbReference type="InterPro" id="IPR001579">
    <property type="entry name" value="Glyco_hydro_18_chit_AS"/>
</dbReference>
<dbReference type="SUPFAM" id="SSF51445">
    <property type="entry name" value="(Trans)glycosidases"/>
    <property type="match status" value="1"/>
</dbReference>
<dbReference type="PANTHER" id="PTHR11177:SF333">
    <property type="entry name" value="CHITINASE"/>
    <property type="match status" value="1"/>
</dbReference>
<organism evidence="17 18">
    <name type="scientific">Aspergillus pseudodeflectus</name>
    <dbReference type="NCBI Taxonomy" id="176178"/>
    <lineage>
        <taxon>Eukaryota</taxon>
        <taxon>Fungi</taxon>
        <taxon>Dikarya</taxon>
        <taxon>Ascomycota</taxon>
        <taxon>Pezizomycotina</taxon>
        <taxon>Eurotiomycetes</taxon>
        <taxon>Eurotiomycetidae</taxon>
        <taxon>Eurotiales</taxon>
        <taxon>Aspergillaceae</taxon>
        <taxon>Aspergillus</taxon>
        <taxon>Aspergillus subgen. Nidulantes</taxon>
    </lineage>
</organism>
<accession>A0ABR4L6A5</accession>
<name>A0ABR4L6A5_9EURO</name>
<evidence type="ECO:0000256" key="7">
    <source>
        <dbReference type="ARBA" id="ARBA00023026"/>
    </source>
</evidence>
<dbReference type="Gene3D" id="3.20.20.80">
    <property type="entry name" value="Glycosidases"/>
    <property type="match status" value="1"/>
</dbReference>
<proteinExistence type="inferred from homology"/>
<evidence type="ECO:0000256" key="12">
    <source>
        <dbReference type="RuleBase" id="RU000489"/>
    </source>
</evidence>
<comment type="catalytic activity">
    <reaction evidence="1">
        <text>Random endo-hydrolysis of N-acetyl-beta-D-glucosaminide (1-&gt;4)-beta-linkages in chitin and chitodextrins.</text>
        <dbReference type="EC" id="3.2.1.14"/>
    </reaction>
</comment>
<dbReference type="Proteomes" id="UP001610444">
    <property type="component" value="Unassembled WGS sequence"/>
</dbReference>
<dbReference type="CDD" id="cd00035">
    <property type="entry name" value="ChtBD1"/>
    <property type="match status" value="1"/>
</dbReference>
<dbReference type="InterPro" id="IPR050314">
    <property type="entry name" value="Glycosyl_Hydrlase_18"/>
</dbReference>
<evidence type="ECO:0000256" key="11">
    <source>
        <dbReference type="PROSITE-ProRule" id="PRU00261"/>
    </source>
</evidence>
<dbReference type="InterPro" id="IPR036861">
    <property type="entry name" value="Endochitinase-like_sf"/>
</dbReference>
<evidence type="ECO:0000256" key="8">
    <source>
        <dbReference type="ARBA" id="ARBA00023277"/>
    </source>
</evidence>
<feature type="region of interest" description="Disordered" evidence="13">
    <location>
        <begin position="841"/>
        <end position="868"/>
    </location>
</feature>
<feature type="disulfide bond" evidence="11">
    <location>
        <begin position="125"/>
        <end position="137"/>
    </location>
</feature>
<gene>
    <name evidence="17" type="ORF">BJX68DRAFT_261006</name>
</gene>
<evidence type="ECO:0000256" key="1">
    <source>
        <dbReference type="ARBA" id="ARBA00000822"/>
    </source>
</evidence>
<comment type="caution">
    <text evidence="11">Lacks conserved residue(s) required for the propagation of feature annotation.</text>
</comment>
<keyword evidence="5 12" id="KW-0378">Hydrolase</keyword>
<evidence type="ECO:0000256" key="10">
    <source>
        <dbReference type="ARBA" id="ARBA00023326"/>
    </source>
</evidence>
<comment type="caution">
    <text evidence="17">The sequence shown here is derived from an EMBL/GenBank/DDBJ whole genome shotgun (WGS) entry which is preliminary data.</text>
</comment>
<feature type="compositionally biased region" description="Basic residues" evidence="13">
    <location>
        <begin position="1153"/>
        <end position="1164"/>
    </location>
</feature>
<comment type="similarity">
    <text evidence="2">Belongs to the glycosyl hydrolase 18 family. Chitinase class V subfamily.</text>
</comment>
<evidence type="ECO:0000259" key="16">
    <source>
        <dbReference type="PROSITE" id="PS51910"/>
    </source>
</evidence>
<evidence type="ECO:0000313" key="18">
    <source>
        <dbReference type="Proteomes" id="UP001610444"/>
    </source>
</evidence>
<evidence type="ECO:0000256" key="2">
    <source>
        <dbReference type="ARBA" id="ARBA00008682"/>
    </source>
</evidence>